<evidence type="ECO:0000313" key="1">
    <source>
        <dbReference type="EMBL" id="GAH57334.1"/>
    </source>
</evidence>
<reference evidence="1" key="1">
    <citation type="journal article" date="2014" name="Front. Microbiol.">
        <title>High frequency of phylogenetically diverse reductive dehalogenase-homologous genes in deep subseafloor sedimentary metagenomes.</title>
        <authorList>
            <person name="Kawai M."/>
            <person name="Futagami T."/>
            <person name="Toyoda A."/>
            <person name="Takaki Y."/>
            <person name="Nishi S."/>
            <person name="Hori S."/>
            <person name="Arai W."/>
            <person name="Tsubouchi T."/>
            <person name="Morono Y."/>
            <person name="Uchiyama I."/>
            <person name="Ito T."/>
            <person name="Fujiyama A."/>
            <person name="Inagaki F."/>
            <person name="Takami H."/>
        </authorList>
    </citation>
    <scope>NUCLEOTIDE SEQUENCE</scope>
    <source>
        <strain evidence="1">Expedition CK06-06</strain>
    </source>
</reference>
<name>X1HU23_9ZZZZ</name>
<dbReference type="AlphaFoldDB" id="X1HU23"/>
<comment type="caution">
    <text evidence="1">The sequence shown here is derived from an EMBL/GenBank/DDBJ whole genome shotgun (WGS) entry which is preliminary data.</text>
</comment>
<dbReference type="EMBL" id="BARU01019827">
    <property type="protein sequence ID" value="GAH57334.1"/>
    <property type="molecule type" value="Genomic_DNA"/>
</dbReference>
<feature type="non-terminal residue" evidence="1">
    <location>
        <position position="1"/>
    </location>
</feature>
<sequence length="53" mass="6169">YAKKNGYIDEEDPIPTRAMHHIARQRLGFTPRTGKRLPRGIYLDVLDIVEAEF</sequence>
<proteinExistence type="predicted"/>
<gene>
    <name evidence="1" type="ORF">S03H2_32627</name>
</gene>
<accession>X1HU23</accession>
<protein>
    <submittedName>
        <fullName evidence="1">Uncharacterized protein</fullName>
    </submittedName>
</protein>
<organism evidence="1">
    <name type="scientific">marine sediment metagenome</name>
    <dbReference type="NCBI Taxonomy" id="412755"/>
    <lineage>
        <taxon>unclassified sequences</taxon>
        <taxon>metagenomes</taxon>
        <taxon>ecological metagenomes</taxon>
    </lineage>
</organism>